<evidence type="ECO:0000259" key="2">
    <source>
        <dbReference type="Pfam" id="PF08327"/>
    </source>
</evidence>
<reference evidence="3 4" key="1">
    <citation type="submission" date="2020-03" db="EMBL/GenBank/DDBJ databases">
        <title>Draft genome of Streptomyces sp. ventii, isolated from the Axial Seamount in the Pacific Ocean, and resequencing of the two type strains Streptomyces lonarensis strain NCL 716 and Streptomyces bohaiensis strain 11A07.</title>
        <authorList>
            <person name="Loughran R.M."/>
            <person name="Pfannmuller K.M."/>
            <person name="Wasson B.J."/>
            <person name="Deadmond M.C."/>
            <person name="Paddock B.E."/>
            <person name="Koyack M.J."/>
            <person name="Gallegos D.A."/>
            <person name="Mitchell E.A."/>
            <person name="Ushijima B."/>
            <person name="Saw J.H."/>
            <person name="Mcphail K.L."/>
            <person name="Videau P."/>
        </authorList>
    </citation>
    <scope>NUCLEOTIDE SEQUENCE [LARGE SCALE GENOMIC DNA]</scope>
    <source>
        <strain evidence="3 4">NCL716</strain>
    </source>
</reference>
<dbReference type="Gene3D" id="3.30.530.20">
    <property type="match status" value="1"/>
</dbReference>
<keyword evidence="4" id="KW-1185">Reference proteome</keyword>
<evidence type="ECO:0000313" key="4">
    <source>
        <dbReference type="Proteomes" id="UP000578686"/>
    </source>
</evidence>
<organism evidence="3 4">
    <name type="scientific">Streptomyces lonarensis</name>
    <dbReference type="NCBI Taxonomy" id="700599"/>
    <lineage>
        <taxon>Bacteria</taxon>
        <taxon>Bacillati</taxon>
        <taxon>Actinomycetota</taxon>
        <taxon>Actinomycetes</taxon>
        <taxon>Kitasatosporales</taxon>
        <taxon>Streptomycetaceae</taxon>
        <taxon>Streptomyces</taxon>
    </lineage>
</organism>
<proteinExistence type="inferred from homology"/>
<dbReference type="AlphaFoldDB" id="A0A7X6I090"/>
<feature type="domain" description="Activator of Hsp90 ATPase homologue 1/2-like C-terminal" evidence="2">
    <location>
        <begin position="20"/>
        <end position="145"/>
    </location>
</feature>
<name>A0A7X6I090_9ACTN</name>
<protein>
    <submittedName>
        <fullName evidence="3">Polyketide cyclase</fullName>
    </submittedName>
</protein>
<dbReference type="InterPro" id="IPR013538">
    <property type="entry name" value="ASHA1/2-like_C"/>
</dbReference>
<dbReference type="InterPro" id="IPR023393">
    <property type="entry name" value="START-like_dom_sf"/>
</dbReference>
<comment type="similarity">
    <text evidence="1">Belongs to the AHA1 family.</text>
</comment>
<dbReference type="RefSeq" id="WP_167972459.1">
    <property type="nucleotide sequence ID" value="NZ_BHZG01000174.1"/>
</dbReference>
<dbReference type="Proteomes" id="UP000578686">
    <property type="component" value="Unassembled WGS sequence"/>
</dbReference>
<gene>
    <name evidence="3" type="ORF">HCN56_18140</name>
</gene>
<dbReference type="EMBL" id="JAAVJD010000161">
    <property type="protein sequence ID" value="NJQ07453.1"/>
    <property type="molecule type" value="Genomic_DNA"/>
</dbReference>
<dbReference type="CDD" id="cd08900">
    <property type="entry name" value="SRPBCC_CalC_Aha1-like_7"/>
    <property type="match status" value="1"/>
</dbReference>
<evidence type="ECO:0000313" key="3">
    <source>
        <dbReference type="EMBL" id="NJQ07453.1"/>
    </source>
</evidence>
<comment type="caution">
    <text evidence="3">The sequence shown here is derived from an EMBL/GenBank/DDBJ whole genome shotgun (WGS) entry which is preliminary data.</text>
</comment>
<accession>A0A7X6I090</accession>
<dbReference type="SUPFAM" id="SSF55961">
    <property type="entry name" value="Bet v1-like"/>
    <property type="match status" value="1"/>
</dbReference>
<evidence type="ECO:0000256" key="1">
    <source>
        <dbReference type="ARBA" id="ARBA00006817"/>
    </source>
</evidence>
<sequence length="150" mass="16074">MSAVHTALHTTFSLERRFAASASRVFAAWSDPAAKARWFGAGAEHSLDFRVGGRELTRGTGAGGEELAFASVYQDLVPDERIVHTSTLTTGEALATVSTTTIELAPDGDGTRLTLTEQATFLDGHEEPEWRQLGTARWLDRLGAEVDAAG</sequence>
<dbReference type="Pfam" id="PF08327">
    <property type="entry name" value="AHSA1"/>
    <property type="match status" value="1"/>
</dbReference>